<evidence type="ECO:0000313" key="3">
    <source>
        <dbReference type="Proteomes" id="UP000266841"/>
    </source>
</evidence>
<keyword evidence="3" id="KW-1185">Reference proteome</keyword>
<sequence>MEEESSSSSSESSSESSSSGSGSSRPAQKKQPVKFIRPKKKKGESRGRRYLGDDEDYDDSDDDEVEVIDSKPAKPTSIALRDSSNKARSRNGSCSKRKKIRPTSSGSGANPSGPSKITPKNGGRTTHSRDRDSRLASNLSSRVQGGVIGPGTKPIAHASSIQPPSHRSTGVAAANSRSVASSSLLSIYGGKYTASTSLAIENKLKRNKTTLACGAIVGLDKDQVFRIVTSIVAQKNVILRSATADVASYLQKSIPNKDPAKNSTKAFLAKLAVDIWGGLRLIDWSQTPRSRARRSTGEQDLNLQKSLQFLQETECAVMAELDEQSLSKATGKGVKLTPFQRQRKFLQGGARATPKNIRKCPRCGNEKTDLPPENTQAKAENEALIQEWEETKAQAQSFMDGETNEPPVDDRGRAIYDPKNVPNPKLKPVIAVCHSREFCHSHRPGTNPCGNCSDGSCNLCSSNCGFAYRISEYRDLHAYFQVEQESVQNRMERERQAAEGFLARAATFGASTERTALQRLKAADAAGEISMSGDAIESTASDERYAASAQFLVNNHIPTDAHNYIARCINTVQGARPTMTAAHGDLRTSMAAQRAYNTRLDTSLTSAKDDAAHFNLDDIDPHEQQRIYDELSSKPAAAPLGPATAAAALFFHLFHATSVFSHCAVYIVAAPVDAPQYVVIRKTALLAIQKPANTGRINGTAQDEVDDEAEGTEAAPRAAREGEEYKHTAQCNTAGRAATLRAPLPPTLLLLYTS</sequence>
<dbReference type="Proteomes" id="UP000266841">
    <property type="component" value="Unassembled WGS sequence"/>
</dbReference>
<feature type="region of interest" description="Disordered" evidence="1">
    <location>
        <begin position="697"/>
        <end position="727"/>
    </location>
</feature>
<dbReference type="EMBL" id="AGNL01003461">
    <property type="protein sequence ID" value="EJK74652.1"/>
    <property type="molecule type" value="Genomic_DNA"/>
</dbReference>
<feature type="compositionally biased region" description="Acidic residues" evidence="1">
    <location>
        <begin position="53"/>
        <end position="67"/>
    </location>
</feature>
<name>K0TPP4_THAOC</name>
<accession>K0TPP4</accession>
<feature type="compositionally biased region" description="Polar residues" evidence="1">
    <location>
        <begin position="159"/>
        <end position="168"/>
    </location>
</feature>
<reference evidence="2 3" key="1">
    <citation type="journal article" date="2012" name="Genome Biol.">
        <title>Genome and low-iron response of an oceanic diatom adapted to chronic iron limitation.</title>
        <authorList>
            <person name="Lommer M."/>
            <person name="Specht M."/>
            <person name="Roy A.S."/>
            <person name="Kraemer L."/>
            <person name="Andreson R."/>
            <person name="Gutowska M.A."/>
            <person name="Wolf J."/>
            <person name="Bergner S.V."/>
            <person name="Schilhabel M.B."/>
            <person name="Klostermeier U.C."/>
            <person name="Beiko R.G."/>
            <person name="Rosenstiel P."/>
            <person name="Hippler M."/>
            <person name="Laroche J."/>
        </authorList>
    </citation>
    <scope>NUCLEOTIDE SEQUENCE [LARGE SCALE GENOMIC DNA]</scope>
    <source>
        <strain evidence="2 3">CCMP1005</strain>
    </source>
</reference>
<feature type="compositionally biased region" description="Basic residues" evidence="1">
    <location>
        <begin position="27"/>
        <end position="43"/>
    </location>
</feature>
<feature type="compositionally biased region" description="Low complexity" evidence="1">
    <location>
        <begin position="1"/>
        <end position="24"/>
    </location>
</feature>
<organism evidence="2 3">
    <name type="scientific">Thalassiosira oceanica</name>
    <name type="common">Marine diatom</name>
    <dbReference type="NCBI Taxonomy" id="159749"/>
    <lineage>
        <taxon>Eukaryota</taxon>
        <taxon>Sar</taxon>
        <taxon>Stramenopiles</taxon>
        <taxon>Ochrophyta</taxon>
        <taxon>Bacillariophyta</taxon>
        <taxon>Coscinodiscophyceae</taxon>
        <taxon>Thalassiosirophycidae</taxon>
        <taxon>Thalassiosirales</taxon>
        <taxon>Thalassiosiraceae</taxon>
        <taxon>Thalassiosira</taxon>
    </lineage>
</organism>
<comment type="caution">
    <text evidence="2">The sequence shown here is derived from an EMBL/GenBank/DDBJ whole genome shotgun (WGS) entry which is preliminary data.</text>
</comment>
<feature type="compositionally biased region" description="Basic and acidic residues" evidence="1">
    <location>
        <begin position="718"/>
        <end position="727"/>
    </location>
</feature>
<evidence type="ECO:0000256" key="1">
    <source>
        <dbReference type="SAM" id="MobiDB-lite"/>
    </source>
</evidence>
<evidence type="ECO:0000313" key="2">
    <source>
        <dbReference type="EMBL" id="EJK74652.1"/>
    </source>
</evidence>
<feature type="compositionally biased region" description="Low complexity" evidence="1">
    <location>
        <begin position="102"/>
        <end position="115"/>
    </location>
</feature>
<gene>
    <name evidence="2" type="ORF">THAOC_03658</name>
</gene>
<protein>
    <submittedName>
        <fullName evidence="2">Uncharacterized protein</fullName>
    </submittedName>
</protein>
<feature type="region of interest" description="Disordered" evidence="1">
    <location>
        <begin position="356"/>
        <end position="376"/>
    </location>
</feature>
<feature type="region of interest" description="Disordered" evidence="1">
    <location>
        <begin position="1"/>
        <end position="171"/>
    </location>
</feature>
<proteinExistence type="predicted"/>
<dbReference type="AlphaFoldDB" id="K0TPP4"/>